<comment type="similarity">
    <text evidence="2 7">Belongs to the XK family.</text>
</comment>
<dbReference type="Pfam" id="PF09815">
    <property type="entry name" value="XK-related"/>
    <property type="match status" value="1"/>
</dbReference>
<keyword evidence="10" id="KW-1185">Reference proteome</keyword>
<dbReference type="GO" id="GO:0070782">
    <property type="term" value="P:phosphatidylserine exposure on apoptotic cell surface"/>
    <property type="evidence" value="ECO:0000318"/>
    <property type="project" value="GO_Central"/>
</dbReference>
<keyword evidence="6 7" id="KW-0472">Membrane</keyword>
<dbReference type="InterPro" id="IPR050895">
    <property type="entry name" value="XK-related_scramblase"/>
</dbReference>
<dbReference type="GO" id="GO:0005886">
    <property type="term" value="C:plasma membrane"/>
    <property type="evidence" value="ECO:0000318"/>
    <property type="project" value="GO_Central"/>
</dbReference>
<reference evidence="10" key="1">
    <citation type="submission" date="2015-02" db="EMBL/GenBank/DDBJ databases">
        <title>Genome sequencing for Strongylocentrotus purpuratus.</title>
        <authorList>
            <person name="Murali S."/>
            <person name="Liu Y."/>
            <person name="Vee V."/>
            <person name="English A."/>
            <person name="Wang M."/>
            <person name="Skinner E."/>
            <person name="Han Y."/>
            <person name="Muzny D.M."/>
            <person name="Worley K.C."/>
            <person name="Gibbs R.A."/>
        </authorList>
    </citation>
    <scope>NUCLEOTIDE SEQUENCE</scope>
</reference>
<feature type="transmembrane region" description="Helical" evidence="7">
    <location>
        <begin position="42"/>
        <end position="62"/>
    </location>
</feature>
<comment type="subcellular location">
    <subcellularLocation>
        <location evidence="1">Cell membrane</location>
        <topology evidence="1">Multi-pass membrane protein</topology>
    </subcellularLocation>
    <subcellularLocation>
        <location evidence="7">Membrane</location>
        <topology evidence="7">Multi-pass membrane protein</topology>
    </subcellularLocation>
</comment>
<keyword evidence="5 7" id="KW-1133">Transmembrane helix</keyword>
<evidence type="ECO:0000256" key="8">
    <source>
        <dbReference type="SAM" id="MobiDB-lite"/>
    </source>
</evidence>
<dbReference type="AlphaFoldDB" id="A0A7M7GJ97"/>
<accession>A0A7M7GJ97</accession>
<dbReference type="InParanoid" id="A0A7M7GJ97"/>
<evidence type="ECO:0000256" key="7">
    <source>
        <dbReference type="RuleBase" id="RU910716"/>
    </source>
</evidence>
<dbReference type="GO" id="GO:0043652">
    <property type="term" value="P:engulfment of apoptotic cell"/>
    <property type="evidence" value="ECO:0000318"/>
    <property type="project" value="GO_Central"/>
</dbReference>
<evidence type="ECO:0000256" key="4">
    <source>
        <dbReference type="ARBA" id="ARBA00022692"/>
    </source>
</evidence>
<dbReference type="PANTHER" id="PTHR16024:SF6">
    <property type="entry name" value="XK-RELATED PROTEIN"/>
    <property type="match status" value="1"/>
</dbReference>
<evidence type="ECO:0000313" key="10">
    <source>
        <dbReference type="Proteomes" id="UP000007110"/>
    </source>
</evidence>
<dbReference type="EnsemblMetazoa" id="XM_003730551">
    <property type="protein sequence ID" value="XP_003730599"/>
    <property type="gene ID" value="LOC100892999"/>
</dbReference>
<feature type="region of interest" description="Disordered" evidence="8">
    <location>
        <begin position="1"/>
        <end position="32"/>
    </location>
</feature>
<keyword evidence="4 7" id="KW-0812">Transmembrane</keyword>
<dbReference type="KEGG" id="spu:100892999"/>
<dbReference type="InterPro" id="IPR018629">
    <property type="entry name" value="XK-rel"/>
</dbReference>
<evidence type="ECO:0000313" key="9">
    <source>
        <dbReference type="EnsemblMetazoa" id="XP_003730599"/>
    </source>
</evidence>
<dbReference type="RefSeq" id="XP_003730599.2">
    <property type="nucleotide sequence ID" value="XM_003730551.3"/>
</dbReference>
<reference evidence="9" key="2">
    <citation type="submission" date="2021-01" db="UniProtKB">
        <authorList>
            <consortium name="EnsemblMetazoa"/>
        </authorList>
    </citation>
    <scope>IDENTIFICATION</scope>
</reference>
<protein>
    <recommendedName>
        <fullName evidence="7">XK-related protein</fullName>
    </recommendedName>
</protein>
<dbReference type="OrthoDB" id="6356248at2759"/>
<proteinExistence type="inferred from homology"/>
<feature type="compositionally biased region" description="Acidic residues" evidence="8">
    <location>
        <begin position="1"/>
        <end position="10"/>
    </location>
</feature>
<dbReference type="OMA" id="IECYQFR"/>
<evidence type="ECO:0000256" key="5">
    <source>
        <dbReference type="ARBA" id="ARBA00022989"/>
    </source>
</evidence>
<keyword evidence="3" id="KW-1003">Cell membrane</keyword>
<feature type="transmembrane region" description="Helical" evidence="7">
    <location>
        <begin position="74"/>
        <end position="96"/>
    </location>
</feature>
<dbReference type="Proteomes" id="UP000007110">
    <property type="component" value="Unassembled WGS sequence"/>
</dbReference>
<organism evidence="9 10">
    <name type="scientific">Strongylocentrotus purpuratus</name>
    <name type="common">Purple sea urchin</name>
    <dbReference type="NCBI Taxonomy" id="7668"/>
    <lineage>
        <taxon>Eukaryota</taxon>
        <taxon>Metazoa</taxon>
        <taxon>Echinodermata</taxon>
        <taxon>Eleutherozoa</taxon>
        <taxon>Echinozoa</taxon>
        <taxon>Echinoidea</taxon>
        <taxon>Euechinoidea</taxon>
        <taxon>Echinacea</taxon>
        <taxon>Camarodonta</taxon>
        <taxon>Echinidea</taxon>
        <taxon>Strongylocentrotidae</taxon>
        <taxon>Strongylocentrotus</taxon>
    </lineage>
</organism>
<dbReference type="PANTHER" id="PTHR16024">
    <property type="entry name" value="XK-RELATED PROTEIN"/>
    <property type="match status" value="1"/>
</dbReference>
<comment type="caution">
    <text evidence="7">Lacks conserved residue(s) required for the propagation of feature annotation.</text>
</comment>
<dbReference type="GeneID" id="100892999"/>
<sequence length="205" mass="24386">MSTDGTDDGENIQINLTSRDDSEQTSPCESSEHEGTFTLFDAMFFIVGMALYIADFVTDLVVGVQYFRRGDILWSIMTFVFVFVPSIILQYFSFRWYILDMKEETKYESKALKKKLWAWCQWLATHVLQLGAIKRYWRTVKYGLRSRHDYTYYNLMIFEYRDISMLRLQEAFMESAPQLVLQVYIMLESKEFHWLTGTIFKALTY</sequence>
<evidence type="ECO:0000256" key="1">
    <source>
        <dbReference type="ARBA" id="ARBA00004651"/>
    </source>
</evidence>
<name>A0A7M7GJ97_STRPU</name>
<dbReference type="GO" id="GO:1902742">
    <property type="term" value="P:apoptotic process involved in development"/>
    <property type="evidence" value="ECO:0000318"/>
    <property type="project" value="GO_Central"/>
</dbReference>
<evidence type="ECO:0000256" key="2">
    <source>
        <dbReference type="ARBA" id="ARBA00008789"/>
    </source>
</evidence>
<evidence type="ECO:0000256" key="3">
    <source>
        <dbReference type="ARBA" id="ARBA00022475"/>
    </source>
</evidence>
<evidence type="ECO:0000256" key="6">
    <source>
        <dbReference type="ARBA" id="ARBA00023136"/>
    </source>
</evidence>